<dbReference type="EMBL" id="MJFZ01000146">
    <property type="protein sequence ID" value="RAW36215.1"/>
    <property type="molecule type" value="Genomic_DNA"/>
</dbReference>
<proteinExistence type="predicted"/>
<protein>
    <submittedName>
        <fullName evidence="1">Uncharacterized protein</fullName>
    </submittedName>
</protein>
<comment type="caution">
    <text evidence="1">The sequence shown here is derived from an EMBL/GenBank/DDBJ whole genome shotgun (WGS) entry which is preliminary data.</text>
</comment>
<dbReference type="AlphaFoldDB" id="A0A329SHL1"/>
<dbReference type="GO" id="GO:0003677">
    <property type="term" value="F:DNA binding"/>
    <property type="evidence" value="ECO:0007669"/>
    <property type="project" value="InterPro"/>
</dbReference>
<dbReference type="PANTHER" id="PTHR34605">
    <property type="entry name" value="PHAGE_INTEGRASE DOMAIN-CONTAINING PROTEIN"/>
    <property type="match status" value="1"/>
</dbReference>
<dbReference type="SUPFAM" id="SSF56349">
    <property type="entry name" value="DNA breaking-rejoining enzymes"/>
    <property type="match status" value="1"/>
</dbReference>
<evidence type="ECO:0000313" key="1">
    <source>
        <dbReference type="EMBL" id="RAW36215.1"/>
    </source>
</evidence>
<dbReference type="Gene3D" id="1.10.443.10">
    <property type="entry name" value="Intergrase catalytic core"/>
    <property type="match status" value="1"/>
</dbReference>
<dbReference type="GO" id="GO:0006310">
    <property type="term" value="P:DNA recombination"/>
    <property type="evidence" value="ECO:0007669"/>
    <property type="project" value="InterPro"/>
</dbReference>
<name>A0A329SHL1_9STRA</name>
<organism evidence="1 2">
    <name type="scientific">Phytophthora cactorum</name>
    <dbReference type="NCBI Taxonomy" id="29920"/>
    <lineage>
        <taxon>Eukaryota</taxon>
        <taxon>Sar</taxon>
        <taxon>Stramenopiles</taxon>
        <taxon>Oomycota</taxon>
        <taxon>Peronosporomycetes</taxon>
        <taxon>Peronosporales</taxon>
        <taxon>Peronosporaceae</taxon>
        <taxon>Phytophthora</taxon>
    </lineage>
</organism>
<accession>A0A329SHL1</accession>
<dbReference type="InterPro" id="IPR013762">
    <property type="entry name" value="Integrase-like_cat_sf"/>
</dbReference>
<gene>
    <name evidence="1" type="ORF">PC110_g7503</name>
</gene>
<reference evidence="1 2" key="1">
    <citation type="submission" date="2018-01" db="EMBL/GenBank/DDBJ databases">
        <title>Draft genome of the strawberry crown rot pathogen Phytophthora cactorum.</title>
        <authorList>
            <person name="Armitage A.D."/>
            <person name="Lysoe E."/>
            <person name="Nellist C.F."/>
            <person name="Harrison R.J."/>
            <person name="Brurberg M.B."/>
        </authorList>
    </citation>
    <scope>NUCLEOTIDE SEQUENCE [LARGE SCALE GENOMIC DNA]</scope>
    <source>
        <strain evidence="1 2">10300</strain>
    </source>
</reference>
<evidence type="ECO:0000313" key="2">
    <source>
        <dbReference type="Proteomes" id="UP000251314"/>
    </source>
</evidence>
<dbReference type="InterPro" id="IPR011010">
    <property type="entry name" value="DNA_brk_join_enz"/>
</dbReference>
<dbReference type="VEuPathDB" id="FungiDB:PC110_g7503"/>
<dbReference type="InterPro" id="IPR052925">
    <property type="entry name" value="Phage_Integrase-like_Recomb"/>
</dbReference>
<keyword evidence="2" id="KW-1185">Reference proteome</keyword>
<dbReference type="GO" id="GO:0015074">
    <property type="term" value="P:DNA integration"/>
    <property type="evidence" value="ECO:0007669"/>
    <property type="project" value="InterPro"/>
</dbReference>
<dbReference type="Proteomes" id="UP000251314">
    <property type="component" value="Unassembled WGS sequence"/>
</dbReference>
<sequence>MLLKGINCLDQPVRHKAPVSFRLMDKCFESLNMSRPSDQALWFFVSLFFFFLLRRSEIASLGKKFGWFALRAEDVSLLDYHGSATVRAQEATSVHIRLRGSKTNQQGEPTLRMLNRSGHAFLCPVFGALCLFKARSSLPAIIPVAVSVNAHDQPNCVSSTAISKVIRQAAVALGEDPAAFSPHSLRSGGTAHMYRTGVDTLTIQFHGRWASDTFKQYTRLCKESVEVLSSKDHQRLKIGISQFRTIHMYGSEEWRCSAYGVFELRYTTMSRLIVGMKLLIFESYRICFLKKKRLSYFLPAKVVKSMTTLFVSLACFYSFKLHSFFKSFPLGITM</sequence>
<dbReference type="OrthoDB" id="167512at2759"/>
<dbReference type="PANTHER" id="PTHR34605:SF3">
    <property type="entry name" value="P CELL-TYPE AGGLUTINATION PROTEIN MAP4-LIKE-RELATED"/>
    <property type="match status" value="1"/>
</dbReference>